<sequence>MTVFLLGCAALLVLAALFILRPGARARARAEDAANLDWFRLRRAELAESGEAELLDDARLRVLEDGVEDPTPGAAVVEERFRAAWLLPPLLLVAAGWLYWELGAMADVTLAQRLDTLGEDTPAVEIDALMSDIGARVGQRPENLGYRALLGRYHMARGNYALAAEAYTDLALRAPGDAQALALAAQARFLAADRQLSAEAQRLAEQALAADPRQRTALGLLGMVSFEAGRYRAAIEYWERLVAQEAPDSPSAQMLTDVIASARARLGEAGEEGAGGAAATGPGITVTVKAPAEGTLTGRETVFVLARPEAAASRMPIAVQRFTAAELPRTLRLDDRNSMAGQKLSTAGAVRVFVQVSPGGEPGLANAVLAGSAGPVTASADDAAEVEVLLAPTAG</sequence>
<proteinExistence type="predicted"/>
<evidence type="ECO:0000256" key="3">
    <source>
        <dbReference type="ARBA" id="ARBA00022748"/>
    </source>
</evidence>
<dbReference type="InterPro" id="IPR051263">
    <property type="entry name" value="C-type_cytochrome_biogenesis"/>
</dbReference>
<keyword evidence="7" id="KW-0456">Lyase</keyword>
<dbReference type="Gene3D" id="1.25.40.10">
    <property type="entry name" value="Tetratricopeptide repeat domain"/>
    <property type="match status" value="1"/>
</dbReference>
<keyword evidence="4" id="KW-0802">TPR repeat</keyword>
<dbReference type="PANTHER" id="PTHR47870:SF4">
    <property type="entry name" value="CYTOCHROME C-TYPE BIOGENESIS PROTEIN CYCH"/>
    <property type="match status" value="1"/>
</dbReference>
<evidence type="ECO:0000259" key="5">
    <source>
        <dbReference type="Pfam" id="PF23892"/>
    </source>
</evidence>
<dbReference type="InterPro" id="IPR017560">
    <property type="entry name" value="Cyt_c_biogenesis_CcmI"/>
</dbReference>
<comment type="caution">
    <text evidence="7">The sequence shown here is derived from an EMBL/GenBank/DDBJ whole genome shotgun (WGS) entry which is preliminary data.</text>
</comment>
<dbReference type="Pfam" id="PF23892">
    <property type="entry name" value="Ig_CycH"/>
    <property type="match status" value="1"/>
</dbReference>
<evidence type="ECO:0000256" key="1">
    <source>
        <dbReference type="ARBA" id="ARBA00004196"/>
    </source>
</evidence>
<feature type="domain" description="Cytochrome c-type biogenesis protein H TPR" evidence="6">
    <location>
        <begin position="118"/>
        <end position="250"/>
    </location>
</feature>
<dbReference type="InterPro" id="IPR056412">
    <property type="entry name" value="Ig_CycH"/>
</dbReference>
<accession>A0A095XUP5</accession>
<evidence type="ECO:0000256" key="4">
    <source>
        <dbReference type="ARBA" id="ARBA00022803"/>
    </source>
</evidence>
<keyword evidence="2" id="KW-0677">Repeat</keyword>
<dbReference type="OrthoDB" id="9776053at2"/>
<dbReference type="GO" id="GO:0030313">
    <property type="term" value="C:cell envelope"/>
    <property type="evidence" value="ECO:0007669"/>
    <property type="project" value="UniProtKB-SubCell"/>
</dbReference>
<dbReference type="Proteomes" id="UP000029640">
    <property type="component" value="Unassembled WGS sequence"/>
</dbReference>
<dbReference type="eggNOG" id="COG4235">
    <property type="taxonomic scope" value="Bacteria"/>
</dbReference>
<dbReference type="InterPro" id="IPR011990">
    <property type="entry name" value="TPR-like_helical_dom_sf"/>
</dbReference>
<dbReference type="GO" id="GO:0005886">
    <property type="term" value="C:plasma membrane"/>
    <property type="evidence" value="ECO:0007669"/>
    <property type="project" value="TreeGrafter"/>
</dbReference>
<dbReference type="GO" id="GO:0016829">
    <property type="term" value="F:lyase activity"/>
    <property type="evidence" value="ECO:0007669"/>
    <property type="project" value="UniProtKB-KW"/>
</dbReference>
<dbReference type="AlphaFoldDB" id="A0A095XUP5"/>
<evidence type="ECO:0000256" key="2">
    <source>
        <dbReference type="ARBA" id="ARBA00022737"/>
    </source>
</evidence>
<dbReference type="HOGENOM" id="CLU_036074_2_1_6"/>
<organism evidence="7 8">
    <name type="scientific">Pseudohaliea rubra DSM 19751</name>
    <dbReference type="NCBI Taxonomy" id="1265313"/>
    <lineage>
        <taxon>Bacteria</taxon>
        <taxon>Pseudomonadati</taxon>
        <taxon>Pseudomonadota</taxon>
        <taxon>Gammaproteobacteria</taxon>
        <taxon>Cellvibrionales</taxon>
        <taxon>Halieaceae</taxon>
        <taxon>Pseudohaliea</taxon>
    </lineage>
</organism>
<dbReference type="STRING" id="1265313.HRUBRA_01795"/>
<dbReference type="PATRIC" id="fig|1265313.6.peg.1774"/>
<dbReference type="Pfam" id="PF23914">
    <property type="entry name" value="TPR_CcmH_CycH"/>
    <property type="match status" value="1"/>
</dbReference>
<evidence type="ECO:0000259" key="6">
    <source>
        <dbReference type="Pfam" id="PF23914"/>
    </source>
</evidence>
<protein>
    <submittedName>
        <fullName evidence="7">Cytochrome c heme lyase subunit CcmH</fullName>
    </submittedName>
</protein>
<evidence type="ECO:0000313" key="7">
    <source>
        <dbReference type="EMBL" id="KGE03416.1"/>
    </source>
</evidence>
<feature type="domain" description="Cytochrome c-type biogenesis protein H Ig-like" evidence="5">
    <location>
        <begin position="284"/>
        <end position="387"/>
    </location>
</feature>
<gene>
    <name evidence="7" type="ORF">HRUBRA_01795</name>
</gene>
<dbReference type="RefSeq" id="WP_035513304.1">
    <property type="nucleotide sequence ID" value="NZ_KN234745.1"/>
</dbReference>
<dbReference type="NCBIfam" id="TIGR03142">
    <property type="entry name" value="cytochro_ccmI"/>
    <property type="match status" value="1"/>
</dbReference>
<evidence type="ECO:0000313" key="8">
    <source>
        <dbReference type="Proteomes" id="UP000029640"/>
    </source>
</evidence>
<comment type="subcellular location">
    <subcellularLocation>
        <location evidence="1">Cell envelope</location>
    </subcellularLocation>
</comment>
<dbReference type="EMBL" id="AUVB01000054">
    <property type="protein sequence ID" value="KGE03416.1"/>
    <property type="molecule type" value="Genomic_DNA"/>
</dbReference>
<dbReference type="GO" id="GO:0017004">
    <property type="term" value="P:cytochrome complex assembly"/>
    <property type="evidence" value="ECO:0007669"/>
    <property type="project" value="UniProtKB-KW"/>
</dbReference>
<reference evidence="7 8" key="1">
    <citation type="journal article" date="2014" name="Genome Announc.">
        <title>Genome Sequence of Gammaproteobacterial Pseudohaliea rubra Type Strain DSM 19751, Isolated from Coastal Seawater of the Mediterranean Sea.</title>
        <authorList>
            <person name="Spring S."/>
            <person name="Fiebig A."/>
            <person name="Riedel T."/>
            <person name="Goker M."/>
            <person name="Klenk H.P."/>
        </authorList>
    </citation>
    <scope>NUCLEOTIDE SEQUENCE [LARGE SCALE GENOMIC DNA]</scope>
    <source>
        <strain evidence="7 8">DSM 19751</strain>
    </source>
</reference>
<dbReference type="PANTHER" id="PTHR47870">
    <property type="entry name" value="CYTOCHROME C-TYPE BIOGENESIS PROTEIN CCMH"/>
    <property type="match status" value="1"/>
</dbReference>
<dbReference type="InterPro" id="IPR056413">
    <property type="entry name" value="TPR_CcmH_CycH"/>
</dbReference>
<dbReference type="SUPFAM" id="SSF48452">
    <property type="entry name" value="TPR-like"/>
    <property type="match status" value="1"/>
</dbReference>
<keyword evidence="3" id="KW-0201">Cytochrome c-type biogenesis</keyword>
<name>A0A095XUP5_9GAMM</name>
<keyword evidence="8" id="KW-1185">Reference proteome</keyword>